<dbReference type="OrthoDB" id="231150at2"/>
<comment type="caution">
    <text evidence="2">The sequence shown here is derived from an EMBL/GenBank/DDBJ whole genome shotgun (WGS) entry which is preliminary data.</text>
</comment>
<protein>
    <submittedName>
        <fullName evidence="2">Outer membrane biogenesis protein BamB</fullName>
    </submittedName>
</protein>
<gene>
    <name evidence="2" type="ORF">Q31b_19320</name>
</gene>
<proteinExistence type="predicted"/>
<feature type="domain" description="Pyrrolo-quinoline quinone repeat" evidence="1">
    <location>
        <begin position="53"/>
        <end position="161"/>
    </location>
</feature>
<dbReference type="Pfam" id="PF13360">
    <property type="entry name" value="PQQ_2"/>
    <property type="match status" value="2"/>
</dbReference>
<dbReference type="SMART" id="SM00564">
    <property type="entry name" value="PQQ"/>
    <property type="match status" value="3"/>
</dbReference>
<dbReference type="SUPFAM" id="SSF50998">
    <property type="entry name" value="Quinoprotein alcohol dehydrogenase-like"/>
    <property type="match status" value="1"/>
</dbReference>
<dbReference type="InterPro" id="IPR015943">
    <property type="entry name" value="WD40/YVTN_repeat-like_dom_sf"/>
</dbReference>
<accession>A0A5C6EA82</accession>
<dbReference type="InterPro" id="IPR018391">
    <property type="entry name" value="PQQ_b-propeller_rpt"/>
</dbReference>
<dbReference type="RefSeq" id="WP_146599353.1">
    <property type="nucleotide sequence ID" value="NZ_SJPY01000002.1"/>
</dbReference>
<evidence type="ECO:0000313" key="3">
    <source>
        <dbReference type="Proteomes" id="UP000315471"/>
    </source>
</evidence>
<dbReference type="PANTHER" id="PTHR34512:SF30">
    <property type="entry name" value="OUTER MEMBRANE PROTEIN ASSEMBLY FACTOR BAMB"/>
    <property type="match status" value="1"/>
</dbReference>
<organism evidence="2 3">
    <name type="scientific">Novipirellula aureliae</name>
    <dbReference type="NCBI Taxonomy" id="2527966"/>
    <lineage>
        <taxon>Bacteria</taxon>
        <taxon>Pseudomonadati</taxon>
        <taxon>Planctomycetota</taxon>
        <taxon>Planctomycetia</taxon>
        <taxon>Pirellulales</taxon>
        <taxon>Pirellulaceae</taxon>
        <taxon>Novipirellula</taxon>
    </lineage>
</organism>
<dbReference type="InterPro" id="IPR002372">
    <property type="entry name" value="PQQ_rpt_dom"/>
</dbReference>
<dbReference type="EMBL" id="SJPY01000002">
    <property type="protein sequence ID" value="TWU44396.1"/>
    <property type="molecule type" value="Genomic_DNA"/>
</dbReference>
<keyword evidence="3" id="KW-1185">Reference proteome</keyword>
<feature type="domain" description="Pyrrolo-quinoline quinone repeat" evidence="1">
    <location>
        <begin position="382"/>
        <end position="508"/>
    </location>
</feature>
<evidence type="ECO:0000259" key="1">
    <source>
        <dbReference type="Pfam" id="PF13360"/>
    </source>
</evidence>
<dbReference type="Gene3D" id="2.130.10.10">
    <property type="entry name" value="YVTN repeat-like/Quinoprotein amine dehydrogenase"/>
    <property type="match status" value="3"/>
</dbReference>
<name>A0A5C6EA82_9BACT</name>
<sequence length="513" mass="56471">MNSSRTRRFYSIPLAHGWPSFVILLLLSLFILGPAVYAQSSRSDLPEGFEGKTLLWSVELGTHQYTSPQIDGDRIYLGTNDWGLEHPSVESTGGGLLLCLERTSGELIWQLPLPRYMAGTTPPFHFNHFKCGLCSQPQVDGDRLYLVGSRGGILCVDRDGQADGNDGPFVDELVYMQPTDTSYQLQPTDGDIIWRYDLIKQLGVIPHDACSSTPLLQGEFLYANTSNGHDDTHDQVANPEAPSLIVLNKKTGGLVATDGGIFGERLLHGNWCSPVATNIAGRNMILFGGGDGILYAFEPIDPNDPSTYVEAETGGVPSLKLIWKTDCNPPEYRSRDGQPIAYARWNKKTPDGPSEIIAKPVVHNDRVYVPIGQSPLHGPGQGQLSCIDGATGKFIWKTTEVDRSICDVAIDSDGLLYIPDYSGVMHCLDADTGKVVWQHKMRFGAWTGSPVLYDGKVFVVTEKDKKLWTFQAGRECEVLQEARLPSAAISPVVHEGVFYLPTQRKLLAIQYDE</sequence>
<dbReference type="InterPro" id="IPR011047">
    <property type="entry name" value="Quinoprotein_ADH-like_sf"/>
</dbReference>
<reference evidence="2 3" key="1">
    <citation type="submission" date="2019-02" db="EMBL/GenBank/DDBJ databases">
        <title>Deep-cultivation of Planctomycetes and their phenomic and genomic characterization uncovers novel biology.</title>
        <authorList>
            <person name="Wiegand S."/>
            <person name="Jogler M."/>
            <person name="Boedeker C."/>
            <person name="Pinto D."/>
            <person name="Vollmers J."/>
            <person name="Rivas-Marin E."/>
            <person name="Kohn T."/>
            <person name="Peeters S.H."/>
            <person name="Heuer A."/>
            <person name="Rast P."/>
            <person name="Oberbeckmann S."/>
            <person name="Bunk B."/>
            <person name="Jeske O."/>
            <person name="Meyerdierks A."/>
            <person name="Storesund J.E."/>
            <person name="Kallscheuer N."/>
            <person name="Luecker S."/>
            <person name="Lage O.M."/>
            <person name="Pohl T."/>
            <person name="Merkel B.J."/>
            <person name="Hornburger P."/>
            <person name="Mueller R.-W."/>
            <person name="Bruemmer F."/>
            <person name="Labrenz M."/>
            <person name="Spormann A.M."/>
            <person name="Op Den Camp H."/>
            <person name="Overmann J."/>
            <person name="Amann R."/>
            <person name="Jetten M.S.M."/>
            <person name="Mascher T."/>
            <person name="Medema M.H."/>
            <person name="Devos D.P."/>
            <person name="Kaster A.-K."/>
            <person name="Ovreas L."/>
            <person name="Rohde M."/>
            <person name="Galperin M.Y."/>
            <person name="Jogler C."/>
        </authorList>
    </citation>
    <scope>NUCLEOTIDE SEQUENCE [LARGE SCALE GENOMIC DNA]</scope>
    <source>
        <strain evidence="2 3">Q31b</strain>
    </source>
</reference>
<dbReference type="PANTHER" id="PTHR34512">
    <property type="entry name" value="CELL SURFACE PROTEIN"/>
    <property type="match status" value="1"/>
</dbReference>
<evidence type="ECO:0000313" key="2">
    <source>
        <dbReference type="EMBL" id="TWU44396.1"/>
    </source>
</evidence>
<dbReference type="AlphaFoldDB" id="A0A5C6EA82"/>
<dbReference type="Proteomes" id="UP000315471">
    <property type="component" value="Unassembled WGS sequence"/>
</dbReference>